<comment type="caution">
    <text evidence="4">The sequence shown here is derived from an EMBL/GenBank/DDBJ whole genome shotgun (WGS) entry which is preliminary data.</text>
</comment>
<evidence type="ECO:0000313" key="4">
    <source>
        <dbReference type="EMBL" id="KCZ56156.1"/>
    </source>
</evidence>
<dbReference type="InterPro" id="IPR013517">
    <property type="entry name" value="FG-GAP"/>
</dbReference>
<dbReference type="eggNOG" id="COG1858">
    <property type="taxonomic scope" value="Bacteria"/>
</dbReference>
<evidence type="ECO:0000259" key="3">
    <source>
        <dbReference type="Pfam" id="PF07593"/>
    </source>
</evidence>
<dbReference type="InterPro" id="IPR011519">
    <property type="entry name" value="UnbV_ASPIC"/>
</dbReference>
<evidence type="ECO:0000256" key="2">
    <source>
        <dbReference type="SAM" id="Phobius"/>
    </source>
</evidence>
<dbReference type="RefSeq" id="WP_051615538.1">
    <property type="nucleotide sequence ID" value="NZ_AWFG01000052.1"/>
</dbReference>
<dbReference type="Pfam" id="PF07593">
    <property type="entry name" value="UnbV_ASPIC"/>
    <property type="match status" value="1"/>
</dbReference>
<protein>
    <recommendedName>
        <fullName evidence="3">ASPIC/UnbV domain-containing protein</fullName>
    </recommendedName>
</protein>
<name>A0A062U778_9PROT</name>
<dbReference type="PATRIC" id="fig|1280947.3.peg.2985"/>
<dbReference type="EMBL" id="AWFG01000052">
    <property type="protein sequence ID" value="KCZ56156.1"/>
    <property type="molecule type" value="Genomic_DNA"/>
</dbReference>
<keyword evidence="1" id="KW-0732">Signal</keyword>
<reference evidence="4 5" key="1">
    <citation type="journal article" date="2014" name="Antonie Van Leeuwenhoek">
        <title>Hyphomonas beringensis sp. nov. and Hyphomonas chukchiensis sp. nov., isolated from surface seawater of the Bering Sea and Chukchi Sea.</title>
        <authorList>
            <person name="Li C."/>
            <person name="Lai Q."/>
            <person name="Li G."/>
            <person name="Dong C."/>
            <person name="Wang J."/>
            <person name="Liao Y."/>
            <person name="Shao Z."/>
        </authorList>
    </citation>
    <scope>NUCLEOTIDE SEQUENCE [LARGE SCALE GENOMIC DNA]</scope>
    <source>
        <strain evidence="4 5">BH-BN04-4</strain>
    </source>
</reference>
<dbReference type="OrthoDB" id="1488578at2"/>
<dbReference type="AlphaFoldDB" id="A0A062U778"/>
<accession>A0A062U778</accession>
<organism evidence="4 5">
    <name type="scientific">Hyphomonas chukchiensis</name>
    <dbReference type="NCBI Taxonomy" id="1280947"/>
    <lineage>
        <taxon>Bacteria</taxon>
        <taxon>Pseudomonadati</taxon>
        <taxon>Pseudomonadota</taxon>
        <taxon>Alphaproteobacteria</taxon>
        <taxon>Hyphomonadales</taxon>
        <taxon>Hyphomonadaceae</taxon>
        <taxon>Hyphomonas</taxon>
    </lineage>
</organism>
<feature type="domain" description="ASPIC/UnbV" evidence="3">
    <location>
        <begin position="471"/>
        <end position="537"/>
    </location>
</feature>
<dbReference type="PANTHER" id="PTHR16026">
    <property type="entry name" value="CARTILAGE ACIDIC PROTEIN 1"/>
    <property type="match status" value="1"/>
</dbReference>
<dbReference type="SUPFAM" id="SSF69318">
    <property type="entry name" value="Integrin alpha N-terminal domain"/>
    <property type="match status" value="1"/>
</dbReference>
<dbReference type="Pfam" id="PF13517">
    <property type="entry name" value="FG-GAP_3"/>
    <property type="match status" value="2"/>
</dbReference>
<dbReference type="InterPro" id="IPR027039">
    <property type="entry name" value="Crtac1"/>
</dbReference>
<proteinExistence type="predicted"/>
<gene>
    <name evidence="4" type="ORF">HY30_07840</name>
</gene>
<dbReference type="STRING" id="1280947.HY30_07840"/>
<keyword evidence="2" id="KW-1133">Transmembrane helix</keyword>
<dbReference type="PANTHER" id="PTHR16026:SF0">
    <property type="entry name" value="CARTILAGE ACIDIC PROTEIN 1"/>
    <property type="match status" value="1"/>
</dbReference>
<dbReference type="Proteomes" id="UP000027190">
    <property type="component" value="Unassembled WGS sequence"/>
</dbReference>
<dbReference type="Gene3D" id="2.130.10.130">
    <property type="entry name" value="Integrin alpha, N-terminal"/>
    <property type="match status" value="2"/>
</dbReference>
<feature type="transmembrane region" description="Helical" evidence="2">
    <location>
        <begin position="9"/>
        <end position="33"/>
    </location>
</feature>
<keyword evidence="2" id="KW-0472">Membrane</keyword>
<evidence type="ECO:0000313" key="5">
    <source>
        <dbReference type="Proteomes" id="UP000027190"/>
    </source>
</evidence>
<evidence type="ECO:0000256" key="1">
    <source>
        <dbReference type="ARBA" id="ARBA00022729"/>
    </source>
</evidence>
<dbReference type="Pfam" id="PF01839">
    <property type="entry name" value="FG-GAP"/>
    <property type="match status" value="1"/>
</dbReference>
<dbReference type="InterPro" id="IPR028994">
    <property type="entry name" value="Integrin_alpha_N"/>
</dbReference>
<sequence>MFRSTPKWFWLGCGALGIGTVLVVLLSSGWLGFRLVQLEWKTQGSTDLRFVSVDLAFENQSDIQAKSGSLPFMAGVVIDTDRDIYDEVFLGGGRDQPDALFSYSALLGRFVNQSADHDLSKPSSDATMGGVSVDVDRDGWTDLILARESGVWLYLNSSGRLGDGRTIFKPEAGTTALSVTPGDVNADGHVDLYVSGYISNDRVEGQTIFTRPYGGYSYLLLGDAAGDFTDATELWGLRRQHNTFTAVLADIDDDGDPDLVVAQDTGHVEIWRNNDAPPFERLESPSVNSYPMGIAAGDFTGDGALDFYFSNVGNTLPSSLLRGDLPKSAPFNSNYMLFVGNDQGGFSDHAAEMNAARLGFGWGVVAADFNLDGWEDIAVAQNYAKFGQPALIHRYAGKILQNTRGRKFNPVEKRAGVANRLFAISPLVGDFNGDGLPDLIWANLKGPARAFLNATPDRHGIRIRLDDSVSAYSARIEVLVDGRTLVRQAVPAQGLCSDSTADIFIGLGDAATAGRITLRFPDGEVRSAEQVAANTVLDWRVDAP</sequence>
<keyword evidence="2" id="KW-0812">Transmembrane</keyword>
<keyword evidence="5" id="KW-1185">Reference proteome</keyword>